<gene>
    <name evidence="3" type="ORF">CWATWH0003_1587</name>
</gene>
<dbReference type="AlphaFoldDB" id="G5J253"/>
<evidence type="ECO:0000313" key="3">
    <source>
        <dbReference type="EMBL" id="EHJ13741.1"/>
    </source>
</evidence>
<evidence type="ECO:0000313" key="4">
    <source>
        <dbReference type="Proteomes" id="UP000003477"/>
    </source>
</evidence>
<proteinExistence type="predicted"/>
<reference evidence="3 4" key="1">
    <citation type="journal article" date="2011" name="Front. Microbiol.">
        <title>Two Strains of Crocosphaera watsonii with Highly Conserved Genomes are Distinguished by Strain-Specific Features.</title>
        <authorList>
            <person name="Bench S.R."/>
            <person name="Ilikchyan I.N."/>
            <person name="Tripp H.J."/>
            <person name="Zehr J.P."/>
        </authorList>
    </citation>
    <scope>NUCLEOTIDE SEQUENCE [LARGE SCALE GENOMIC DNA]</scope>
    <source>
        <strain evidence="3 4">WH 0003</strain>
    </source>
</reference>
<name>G5J253_CROWT</name>
<evidence type="ECO:0000256" key="2">
    <source>
        <dbReference type="SAM" id="MobiDB-lite"/>
    </source>
</evidence>
<feature type="coiled-coil region" evidence="1">
    <location>
        <begin position="208"/>
        <end position="329"/>
    </location>
</feature>
<evidence type="ECO:0008006" key="5">
    <source>
        <dbReference type="Google" id="ProtNLM"/>
    </source>
</evidence>
<organism evidence="3 4">
    <name type="scientific">Crocosphaera watsonii WH 0003</name>
    <dbReference type="NCBI Taxonomy" id="423471"/>
    <lineage>
        <taxon>Bacteria</taxon>
        <taxon>Bacillati</taxon>
        <taxon>Cyanobacteriota</taxon>
        <taxon>Cyanophyceae</taxon>
        <taxon>Oscillatoriophycideae</taxon>
        <taxon>Chroococcales</taxon>
        <taxon>Aphanothecaceae</taxon>
        <taxon>Crocosphaera</taxon>
    </lineage>
</organism>
<dbReference type="GeneID" id="88765369"/>
<accession>G5J253</accession>
<dbReference type="RefSeq" id="WP_007309995.1">
    <property type="nucleotide sequence ID" value="NZ_AESD01000242.1"/>
</dbReference>
<dbReference type="PATRIC" id="fig|423471.3.peg.1479"/>
<sequence length="365" mass="42682">MAQKINSKSTKAQIMEAYDELMQEKSALEKQVKQQAKKSPVNPIVAQENKPDNTSNKKMMKPQSEISDNNITLTIENLEKLQNNFGSAVSHLSEQLITEADLLAELNKFSTEELAELAELHEIETIENETLSSLVEEYQNTAKNNEEEFNKQQENLSKEIEELQKNWHKEKLNHSRESRDRDQEYLTSKKRDEEQYIYNLELERQLNKEEYEAEKQNLYQELKEAKEDQEKQWKQKEDSILEREKEQEEAKAKVKKLEEELEQKIKQGKEEGKGIGSYQAKIKSDLRIKEIDGEKQNYELRIAALEETIKNQEIRRQSLSQQLEASLKQVQDLAVKAIEGTSNRNSFEAMKEIAMEQAKNQQKSK</sequence>
<evidence type="ECO:0000256" key="1">
    <source>
        <dbReference type="SAM" id="Coils"/>
    </source>
</evidence>
<dbReference type="EMBL" id="AESD01000242">
    <property type="protein sequence ID" value="EHJ13741.1"/>
    <property type="molecule type" value="Genomic_DNA"/>
</dbReference>
<keyword evidence="1" id="KW-0175">Coiled coil</keyword>
<dbReference type="Proteomes" id="UP000003477">
    <property type="component" value="Unassembled WGS sequence"/>
</dbReference>
<protein>
    <recommendedName>
        <fullName evidence="5">Myosin heavy chain</fullName>
    </recommendedName>
</protein>
<comment type="caution">
    <text evidence="3">The sequence shown here is derived from an EMBL/GenBank/DDBJ whole genome shotgun (WGS) entry which is preliminary data.</text>
</comment>
<feature type="region of interest" description="Disordered" evidence="2">
    <location>
        <begin position="167"/>
        <end position="190"/>
    </location>
</feature>
<feature type="region of interest" description="Disordered" evidence="2">
    <location>
        <begin position="30"/>
        <end position="68"/>
    </location>
</feature>